<organism evidence="9 10">
    <name type="scientific">Wallemia ichthyophaga</name>
    <dbReference type="NCBI Taxonomy" id="245174"/>
    <lineage>
        <taxon>Eukaryota</taxon>
        <taxon>Fungi</taxon>
        <taxon>Dikarya</taxon>
        <taxon>Basidiomycota</taxon>
        <taxon>Wallemiomycotina</taxon>
        <taxon>Wallemiomycetes</taxon>
        <taxon>Wallemiales</taxon>
        <taxon>Wallemiaceae</taxon>
        <taxon>Wallemia</taxon>
    </lineage>
</organism>
<dbReference type="GO" id="GO:0019915">
    <property type="term" value="P:lipid storage"/>
    <property type="evidence" value="ECO:0007669"/>
    <property type="project" value="InterPro"/>
</dbReference>
<evidence type="ECO:0000256" key="2">
    <source>
        <dbReference type="ARBA" id="ARBA00022692"/>
    </source>
</evidence>
<dbReference type="Pfam" id="PF10261">
    <property type="entry name" value="FIT"/>
    <property type="match status" value="1"/>
</dbReference>
<dbReference type="PANTHER" id="PTHR23129">
    <property type="entry name" value="ACYL-COENZYME A DIPHOSPHATASE FITM2"/>
    <property type="match status" value="1"/>
</dbReference>
<keyword evidence="6" id="KW-0443">Lipid metabolism</keyword>
<dbReference type="PANTHER" id="PTHR23129:SF0">
    <property type="entry name" value="ACYL-COENZYME A DIPHOSPHATASE FITM2"/>
    <property type="match status" value="1"/>
</dbReference>
<feature type="transmembrane region" description="Helical" evidence="8">
    <location>
        <begin position="29"/>
        <end position="50"/>
    </location>
</feature>
<evidence type="ECO:0008006" key="11">
    <source>
        <dbReference type="Google" id="ProtNLM"/>
    </source>
</evidence>
<feature type="transmembrane region" description="Helical" evidence="8">
    <location>
        <begin position="256"/>
        <end position="280"/>
    </location>
</feature>
<evidence type="ECO:0000256" key="6">
    <source>
        <dbReference type="ARBA" id="ARBA00023098"/>
    </source>
</evidence>
<dbReference type="AlphaFoldDB" id="A0A4T0K782"/>
<keyword evidence="4" id="KW-0256">Endoplasmic reticulum</keyword>
<keyword evidence="3" id="KW-0378">Hydrolase</keyword>
<evidence type="ECO:0000256" key="3">
    <source>
        <dbReference type="ARBA" id="ARBA00022801"/>
    </source>
</evidence>
<proteinExistence type="predicted"/>
<comment type="subcellular location">
    <subcellularLocation>
        <location evidence="1">Endoplasmic reticulum membrane</location>
        <topology evidence="1">Multi-pass membrane protein</topology>
    </subcellularLocation>
</comment>
<dbReference type="GO" id="GO:0010945">
    <property type="term" value="F:coenzyme A diphosphatase activity"/>
    <property type="evidence" value="ECO:0007669"/>
    <property type="project" value="InterPro"/>
</dbReference>
<evidence type="ECO:0000313" key="9">
    <source>
        <dbReference type="EMBL" id="TIB17412.1"/>
    </source>
</evidence>
<dbReference type="GO" id="GO:0005789">
    <property type="term" value="C:endoplasmic reticulum membrane"/>
    <property type="evidence" value="ECO:0007669"/>
    <property type="project" value="UniProtKB-SubCell"/>
</dbReference>
<keyword evidence="2 8" id="KW-0812">Transmembrane</keyword>
<reference evidence="9 10" key="1">
    <citation type="submission" date="2019-03" db="EMBL/GenBank/DDBJ databases">
        <title>Sequencing 23 genomes of Wallemia ichthyophaga.</title>
        <authorList>
            <person name="Gostincar C."/>
        </authorList>
    </citation>
    <scope>NUCLEOTIDE SEQUENCE [LARGE SCALE GENOMIC DNA]</scope>
    <source>
        <strain evidence="9 10">EXF-8621</strain>
    </source>
</reference>
<keyword evidence="7 8" id="KW-0472">Membrane</keyword>
<evidence type="ECO:0000256" key="4">
    <source>
        <dbReference type="ARBA" id="ARBA00022824"/>
    </source>
</evidence>
<name>A0A4T0K782_WALIC</name>
<keyword evidence="5 8" id="KW-1133">Transmembrane helix</keyword>
<dbReference type="GO" id="GO:0008654">
    <property type="term" value="P:phospholipid biosynthetic process"/>
    <property type="evidence" value="ECO:0007669"/>
    <property type="project" value="TreeGrafter"/>
</dbReference>
<dbReference type="GO" id="GO:0034389">
    <property type="term" value="P:lipid droplet organization"/>
    <property type="evidence" value="ECO:0007669"/>
    <property type="project" value="TreeGrafter"/>
</dbReference>
<accession>A0A4T0K782</accession>
<dbReference type="EMBL" id="SPOF01000001">
    <property type="protein sequence ID" value="TIB17412.1"/>
    <property type="molecule type" value="Genomic_DNA"/>
</dbReference>
<evidence type="ECO:0000256" key="1">
    <source>
        <dbReference type="ARBA" id="ARBA00004477"/>
    </source>
</evidence>
<gene>
    <name evidence="9" type="ORF">E3P90_00141</name>
</gene>
<protein>
    <recommendedName>
        <fullName evidence="11">FIT family protein scs3</fullName>
    </recommendedName>
</protein>
<sequence>MTAMNGIIGARFLINTPARRRSSTRTTMSSLLFISLLTAVVLLGTVYSVYYDTFQDTSSAGSLAKSGAYFAARKNVFNKLFVKKAWGWTSVSILSLVLTAPNDDRSTSQRWRVVSGLRWVAATSSWFLFTTWFFGDGLLHRLWLMTGAQCVIEDINAGIEGGTPATPLLVPVNHLECYPQLLPASASTTTTSPTSAKWVGGHDVSGHTFLLMLSAYIIYLTLKPCFAHFSGADSISASARNEKAPLQKGASAVHRVAVYSSVALLVLWIWMLLVTCMYFHTPVEKLTGLLTGYMSIFTVSLIN</sequence>
<feature type="transmembrane region" description="Helical" evidence="8">
    <location>
        <begin position="204"/>
        <end position="222"/>
    </location>
</feature>
<feature type="transmembrane region" description="Helical" evidence="8">
    <location>
        <begin position="85"/>
        <end position="101"/>
    </location>
</feature>
<feature type="transmembrane region" description="Helical" evidence="8">
    <location>
        <begin position="113"/>
        <end position="135"/>
    </location>
</feature>
<evidence type="ECO:0000313" key="10">
    <source>
        <dbReference type="Proteomes" id="UP000306954"/>
    </source>
</evidence>
<evidence type="ECO:0000256" key="5">
    <source>
        <dbReference type="ARBA" id="ARBA00022989"/>
    </source>
</evidence>
<dbReference type="InterPro" id="IPR019388">
    <property type="entry name" value="FIT"/>
</dbReference>
<evidence type="ECO:0000256" key="8">
    <source>
        <dbReference type="SAM" id="Phobius"/>
    </source>
</evidence>
<evidence type="ECO:0000256" key="7">
    <source>
        <dbReference type="ARBA" id="ARBA00023136"/>
    </source>
</evidence>
<dbReference type="Proteomes" id="UP000306954">
    <property type="component" value="Unassembled WGS sequence"/>
</dbReference>
<comment type="caution">
    <text evidence="9">The sequence shown here is derived from an EMBL/GenBank/DDBJ whole genome shotgun (WGS) entry which is preliminary data.</text>
</comment>